<keyword evidence="4" id="KW-0862">Zinc</keyword>
<dbReference type="Gene3D" id="2.40.50.140">
    <property type="entry name" value="Nucleic acid-binding proteins"/>
    <property type="match status" value="1"/>
</dbReference>
<sequence>GRFTVEAVSAPHLPHTRLFQAFPQQSYARSSSSADADVAKDKPKANDSQLQHDISKDGELYRPLKSLVPGLKEEWTVKVRVVERTSRRTFHKARVGADGEFFCMQLVDSEGGWIKAVCWDKACAEFSPKIKPGKVYLIRSGRGIAIKAAHKSFNPDGAFEV</sequence>
<dbReference type="SUPFAM" id="SSF50249">
    <property type="entry name" value="Nucleic acid-binding proteins"/>
    <property type="match status" value="1"/>
</dbReference>
<proteinExistence type="inferred from homology"/>
<keyword evidence="5" id="KW-0238">DNA-binding</keyword>
<dbReference type="CDD" id="cd04474">
    <property type="entry name" value="RPA1_DBD_A"/>
    <property type="match status" value="1"/>
</dbReference>
<feature type="non-terminal residue" evidence="7">
    <location>
        <position position="1"/>
    </location>
</feature>
<accession>A0A7J6KKA4</accession>
<evidence type="ECO:0000256" key="2">
    <source>
        <dbReference type="ARBA" id="ARBA00022723"/>
    </source>
</evidence>
<evidence type="ECO:0008006" key="9">
    <source>
        <dbReference type="Google" id="ProtNLM"/>
    </source>
</evidence>
<dbReference type="GO" id="GO:0008270">
    <property type="term" value="F:zinc ion binding"/>
    <property type="evidence" value="ECO:0007669"/>
    <property type="project" value="UniProtKB-KW"/>
</dbReference>
<name>A0A7J6KKA4_PEROL</name>
<dbReference type="EMBL" id="JABAHT010002417">
    <property type="protein sequence ID" value="KAF4647404.1"/>
    <property type="molecule type" value="Genomic_DNA"/>
</dbReference>
<evidence type="ECO:0000256" key="5">
    <source>
        <dbReference type="ARBA" id="ARBA00023125"/>
    </source>
</evidence>
<gene>
    <name evidence="7" type="ORF">FOZ61_004226</name>
</gene>
<evidence type="ECO:0000313" key="8">
    <source>
        <dbReference type="Proteomes" id="UP000570595"/>
    </source>
</evidence>
<evidence type="ECO:0000256" key="1">
    <source>
        <dbReference type="ARBA" id="ARBA00005690"/>
    </source>
</evidence>
<dbReference type="FunFam" id="2.40.50.140:FF:000041">
    <property type="entry name" value="Replication protein A subunit"/>
    <property type="match status" value="1"/>
</dbReference>
<keyword evidence="2" id="KW-0479">Metal-binding</keyword>
<evidence type="ECO:0000256" key="3">
    <source>
        <dbReference type="ARBA" id="ARBA00022771"/>
    </source>
</evidence>
<reference evidence="7 8" key="1">
    <citation type="submission" date="2020-04" db="EMBL/GenBank/DDBJ databases">
        <title>Perkinsus olseni comparative genomics.</title>
        <authorList>
            <person name="Bogema D.R."/>
        </authorList>
    </citation>
    <scope>NUCLEOTIDE SEQUENCE [LARGE SCALE GENOMIC DNA]</scope>
    <source>
        <strain evidence="7">ATCC PRA-179</strain>
    </source>
</reference>
<evidence type="ECO:0000313" key="7">
    <source>
        <dbReference type="EMBL" id="KAF4647404.1"/>
    </source>
</evidence>
<dbReference type="AlphaFoldDB" id="A0A7J6KKA4"/>
<dbReference type="OrthoDB" id="1751331at2759"/>
<evidence type="ECO:0000256" key="6">
    <source>
        <dbReference type="SAM" id="MobiDB-lite"/>
    </source>
</evidence>
<protein>
    <recommendedName>
        <fullName evidence="9">OB domain-containing protein</fullName>
    </recommendedName>
</protein>
<keyword evidence="3" id="KW-0863">Zinc-finger</keyword>
<evidence type="ECO:0000256" key="4">
    <source>
        <dbReference type="ARBA" id="ARBA00022833"/>
    </source>
</evidence>
<dbReference type="GO" id="GO:0003677">
    <property type="term" value="F:DNA binding"/>
    <property type="evidence" value="ECO:0007669"/>
    <property type="project" value="UniProtKB-KW"/>
</dbReference>
<comment type="similarity">
    <text evidence="1">Belongs to the replication factor A protein 1 family.</text>
</comment>
<dbReference type="InterPro" id="IPR012340">
    <property type="entry name" value="NA-bd_OB-fold"/>
</dbReference>
<feature type="region of interest" description="Disordered" evidence="6">
    <location>
        <begin position="32"/>
        <end position="52"/>
    </location>
</feature>
<comment type="caution">
    <text evidence="7">The sequence shown here is derived from an EMBL/GenBank/DDBJ whole genome shotgun (WGS) entry which is preliminary data.</text>
</comment>
<organism evidence="7 8">
    <name type="scientific">Perkinsus olseni</name>
    <name type="common">Perkinsus atlanticus</name>
    <dbReference type="NCBI Taxonomy" id="32597"/>
    <lineage>
        <taxon>Eukaryota</taxon>
        <taxon>Sar</taxon>
        <taxon>Alveolata</taxon>
        <taxon>Perkinsozoa</taxon>
        <taxon>Perkinsea</taxon>
        <taxon>Perkinsida</taxon>
        <taxon>Perkinsidae</taxon>
        <taxon>Perkinsus</taxon>
    </lineage>
</organism>
<dbReference type="Proteomes" id="UP000570595">
    <property type="component" value="Unassembled WGS sequence"/>
</dbReference>